<comment type="caution">
    <text evidence="10">The sequence shown here is derived from an EMBL/GenBank/DDBJ whole genome shotgun (WGS) entry which is preliminary data.</text>
</comment>
<proteinExistence type="inferred from homology"/>
<dbReference type="PANTHER" id="PTHR40980:SF4">
    <property type="entry name" value="TONB-DEPENDENT RECEPTOR-LIKE BETA-BARREL DOMAIN-CONTAINING PROTEIN"/>
    <property type="match status" value="1"/>
</dbReference>
<evidence type="ECO:0000256" key="7">
    <source>
        <dbReference type="PROSITE-ProRule" id="PRU01360"/>
    </source>
</evidence>
<dbReference type="RefSeq" id="WP_354658628.1">
    <property type="nucleotide sequence ID" value="NZ_JBEXAC010000001.1"/>
</dbReference>
<dbReference type="EMBL" id="JBEXAC010000001">
    <property type="protein sequence ID" value="MET6995981.1"/>
    <property type="molecule type" value="Genomic_DNA"/>
</dbReference>
<dbReference type="Gene3D" id="2.40.170.20">
    <property type="entry name" value="TonB-dependent receptor, beta-barrel domain"/>
    <property type="match status" value="1"/>
</dbReference>
<dbReference type="InterPro" id="IPR036942">
    <property type="entry name" value="Beta-barrel_TonB_sf"/>
</dbReference>
<evidence type="ECO:0000256" key="3">
    <source>
        <dbReference type="ARBA" id="ARBA00022452"/>
    </source>
</evidence>
<keyword evidence="5 7" id="KW-0472">Membrane</keyword>
<accession>A0ABV2SYY2</accession>
<evidence type="ECO:0000256" key="2">
    <source>
        <dbReference type="ARBA" id="ARBA00022448"/>
    </source>
</evidence>
<evidence type="ECO:0000256" key="5">
    <source>
        <dbReference type="ARBA" id="ARBA00023136"/>
    </source>
</evidence>
<dbReference type="Pfam" id="PF14905">
    <property type="entry name" value="OMP_b-brl_3"/>
    <property type="match status" value="1"/>
</dbReference>
<gene>
    <name evidence="10" type="ORF">ABR189_01315</name>
</gene>
<keyword evidence="2 7" id="KW-0813">Transport</keyword>
<evidence type="ECO:0000256" key="6">
    <source>
        <dbReference type="ARBA" id="ARBA00023237"/>
    </source>
</evidence>
<evidence type="ECO:0000313" key="10">
    <source>
        <dbReference type="EMBL" id="MET6995981.1"/>
    </source>
</evidence>
<name>A0ABV2SYY2_9BACT</name>
<protein>
    <submittedName>
        <fullName evidence="10">Outer membrane beta-barrel family protein</fullName>
    </submittedName>
</protein>
<evidence type="ECO:0000256" key="8">
    <source>
        <dbReference type="SAM" id="SignalP"/>
    </source>
</evidence>
<dbReference type="Gene3D" id="2.60.40.1120">
    <property type="entry name" value="Carboxypeptidase-like, regulatory domain"/>
    <property type="match status" value="1"/>
</dbReference>
<keyword evidence="8" id="KW-0732">Signal</keyword>
<feature type="signal peptide" evidence="8">
    <location>
        <begin position="1"/>
        <end position="21"/>
    </location>
</feature>
<comment type="similarity">
    <text evidence="7">Belongs to the TonB-dependent receptor family.</text>
</comment>
<evidence type="ECO:0000256" key="4">
    <source>
        <dbReference type="ARBA" id="ARBA00022692"/>
    </source>
</evidence>
<dbReference type="InterPro" id="IPR039426">
    <property type="entry name" value="TonB-dep_rcpt-like"/>
</dbReference>
<dbReference type="Pfam" id="PF13620">
    <property type="entry name" value="CarboxypepD_reg"/>
    <property type="match status" value="1"/>
</dbReference>
<dbReference type="PANTHER" id="PTHR40980">
    <property type="entry name" value="PLUG DOMAIN-CONTAINING PROTEIN"/>
    <property type="match status" value="1"/>
</dbReference>
<evidence type="ECO:0000259" key="9">
    <source>
        <dbReference type="Pfam" id="PF14905"/>
    </source>
</evidence>
<keyword evidence="6 7" id="KW-0998">Cell outer membrane</keyword>
<dbReference type="Proteomes" id="UP001549749">
    <property type="component" value="Unassembled WGS sequence"/>
</dbReference>
<feature type="chain" id="PRO_5046161122" evidence="8">
    <location>
        <begin position="22"/>
        <end position="811"/>
    </location>
</feature>
<keyword evidence="3 7" id="KW-1134">Transmembrane beta strand</keyword>
<dbReference type="Gene3D" id="2.170.130.10">
    <property type="entry name" value="TonB-dependent receptor, plug domain"/>
    <property type="match status" value="1"/>
</dbReference>
<reference evidence="10 11" key="1">
    <citation type="submission" date="2024-06" db="EMBL/GenBank/DDBJ databases">
        <title>Chitinophaga defluvii sp. nov., isolated from municipal sewage.</title>
        <authorList>
            <person name="Zhang L."/>
        </authorList>
    </citation>
    <scope>NUCLEOTIDE SEQUENCE [LARGE SCALE GENOMIC DNA]</scope>
    <source>
        <strain evidence="10 11">H8</strain>
    </source>
</reference>
<dbReference type="PROSITE" id="PS52016">
    <property type="entry name" value="TONB_DEPENDENT_REC_3"/>
    <property type="match status" value="1"/>
</dbReference>
<dbReference type="InterPro" id="IPR037066">
    <property type="entry name" value="Plug_dom_sf"/>
</dbReference>
<dbReference type="InterPro" id="IPR041700">
    <property type="entry name" value="OMP_b-brl_3"/>
</dbReference>
<keyword evidence="11" id="KW-1185">Reference proteome</keyword>
<dbReference type="SUPFAM" id="SSF49464">
    <property type="entry name" value="Carboxypeptidase regulatory domain-like"/>
    <property type="match status" value="1"/>
</dbReference>
<dbReference type="InterPro" id="IPR008969">
    <property type="entry name" value="CarboxyPept-like_regulatory"/>
</dbReference>
<feature type="domain" description="Outer membrane protein beta-barrel" evidence="9">
    <location>
        <begin position="383"/>
        <end position="785"/>
    </location>
</feature>
<dbReference type="SUPFAM" id="SSF56935">
    <property type="entry name" value="Porins"/>
    <property type="match status" value="1"/>
</dbReference>
<keyword evidence="4 7" id="KW-0812">Transmembrane</keyword>
<evidence type="ECO:0000256" key="1">
    <source>
        <dbReference type="ARBA" id="ARBA00004571"/>
    </source>
</evidence>
<comment type="subcellular location">
    <subcellularLocation>
        <location evidence="1 7">Cell outer membrane</location>
        <topology evidence="1 7">Multi-pass membrane protein</topology>
    </subcellularLocation>
</comment>
<evidence type="ECO:0000313" key="11">
    <source>
        <dbReference type="Proteomes" id="UP001549749"/>
    </source>
</evidence>
<sequence length="811" mass="90583">MNKLILLMGIPLLGAITTVFAQKDPAGSIQVKIADATGNPLPYASVAVRKAADTSLVKGQLSDTDGKCAFEKIAAGTYFIQASQMGYTAHQSEVFRVDGTHTRIDLKTITLQLAPKNLQGVEVTAQKPFIERSEGKTILNVESSIAAAGNTAMDILRRAPGVSVDKDDNLLLKGKQGVTVMLDGKLTYLSNESLAELLKSMQAESISQIEIITSPGAKYDAAGTSGIINIKTKKGQLVGLNGTANAGFGGGKYLFYNAGGNINWRTKRLNVFGNFNLGDRQSYNTRLLFRTTGGNIPLQFRQDVYQTNDFLNRSVKAGIDYSISSTQTIGVLVNGYSNAFWREAPSATQIANQGGTTDSVLYTAVNANNRFKNISLNLNYKLKLDTSGGEFTIDADYAKFKNQMNTELSDSLRNVHSGTVLQQGTLRTLPNTDITIKSIKADLVKVLNKTTKLEAGFKASMVSTDNMMRYDSLVDHTYVPVLSQYDQFIYKEQVIAGYLAYKKQIKNTDFVLGLRLEQTTSDGHSISLKSKIKKTYLDYFPNVTVDHKFSENHKLSLAYSKRINRPGYGQLNPFLFFLDKYTYFRGNSFLTPEYTHNTELSYMFKQKYIATLGYSRTNDLIDEYLAVNDETRITISTNKNLGKQNTYSLNLTLPFDPVKWWNTSNNLSVYYNQYRIRDTVKNFTTEKLAYSFNSTNTFTLPHDFKLELSGWYESANVYGIFVARSMWAVNAGIQKTVLQKKGTLKLNVNDIFASNRFRGVANYNNVYLNVNNRWQNRTVNLSFSYRFGNNKIEAARERQTGSADELKRAGN</sequence>
<organism evidence="10 11">
    <name type="scientific">Chitinophaga defluvii</name>
    <dbReference type="NCBI Taxonomy" id="3163343"/>
    <lineage>
        <taxon>Bacteria</taxon>
        <taxon>Pseudomonadati</taxon>
        <taxon>Bacteroidota</taxon>
        <taxon>Chitinophagia</taxon>
        <taxon>Chitinophagales</taxon>
        <taxon>Chitinophagaceae</taxon>
        <taxon>Chitinophaga</taxon>
    </lineage>
</organism>